<keyword evidence="2" id="KW-1185">Reference proteome</keyword>
<proteinExistence type="predicted"/>
<dbReference type="KEGG" id="csq:CSCA_0348"/>
<accession>A0A0E3JLZ1</accession>
<dbReference type="EMBL" id="CP009933">
    <property type="protein sequence ID" value="AKA67473.1"/>
    <property type="molecule type" value="Genomic_DNA"/>
</dbReference>
<sequence>MRKYKIGEKIQFTQNAIIETNKGKKVKIKKGDEAMVIRRVDDECGEIVYVTGEAAGLSQVIAIEVDGELNTNYFAKKIMEEL</sequence>
<evidence type="ECO:0000313" key="2">
    <source>
        <dbReference type="Proteomes" id="UP000033115"/>
    </source>
</evidence>
<dbReference type="Proteomes" id="UP000033115">
    <property type="component" value="Chromosome"/>
</dbReference>
<reference evidence="1 2" key="1">
    <citation type="journal article" date="2015" name="J. Biotechnol.">
        <title>Complete genome sequence of a malodorant-producing acetogen, Clostridium scatologenes ATCC 25775(T).</title>
        <authorList>
            <person name="Zhu Z."/>
            <person name="Guo T."/>
            <person name="Zheng H."/>
            <person name="Song T."/>
            <person name="Ouyang P."/>
            <person name="Xie J."/>
        </authorList>
    </citation>
    <scope>NUCLEOTIDE SEQUENCE [LARGE SCALE GENOMIC DNA]</scope>
    <source>
        <strain evidence="1 2">ATCC 25775</strain>
    </source>
</reference>
<dbReference type="STRING" id="1548.CSCA_0348"/>
<evidence type="ECO:0000313" key="1">
    <source>
        <dbReference type="EMBL" id="AKA67473.1"/>
    </source>
</evidence>
<dbReference type="RefSeq" id="WP_029160533.1">
    <property type="nucleotide sequence ID" value="NZ_CP009933.1"/>
</dbReference>
<name>A0A0E3JLZ1_CLOSL</name>
<organism evidence="1 2">
    <name type="scientific">Clostridium scatologenes</name>
    <dbReference type="NCBI Taxonomy" id="1548"/>
    <lineage>
        <taxon>Bacteria</taxon>
        <taxon>Bacillati</taxon>
        <taxon>Bacillota</taxon>
        <taxon>Clostridia</taxon>
        <taxon>Eubacteriales</taxon>
        <taxon>Clostridiaceae</taxon>
        <taxon>Clostridium</taxon>
    </lineage>
</organism>
<dbReference type="AlphaFoldDB" id="A0A0E3JLZ1"/>
<gene>
    <name evidence="1" type="ORF">CSCA_0348</name>
</gene>
<dbReference type="HOGENOM" id="CLU_2536631_0_0_9"/>
<protein>
    <submittedName>
        <fullName evidence="1">Uncharacterized protein</fullName>
    </submittedName>
</protein>